<dbReference type="AlphaFoldDB" id="A0A0R3THR7"/>
<accession>A0A0R3THR7</accession>
<sequence length="51" mass="5700">MELILLCQLINNMASFTWRLIILHNPVDEISSDTKITLPILTSINSSALTT</sequence>
<keyword evidence="2" id="KW-1185">Reference proteome</keyword>
<gene>
    <name evidence="1" type="ORF">HNAJ_LOCUS6604</name>
</gene>
<evidence type="ECO:0000313" key="2">
    <source>
        <dbReference type="Proteomes" id="UP000278807"/>
    </source>
</evidence>
<protein>
    <submittedName>
        <fullName evidence="1 3">Uncharacterized protein</fullName>
    </submittedName>
</protein>
<reference evidence="1 2" key="2">
    <citation type="submission" date="2018-11" db="EMBL/GenBank/DDBJ databases">
        <authorList>
            <consortium name="Pathogen Informatics"/>
        </authorList>
    </citation>
    <scope>NUCLEOTIDE SEQUENCE [LARGE SCALE GENOMIC DNA]</scope>
</reference>
<evidence type="ECO:0000313" key="1">
    <source>
        <dbReference type="EMBL" id="VDO02464.1"/>
    </source>
</evidence>
<evidence type="ECO:0000313" key="3">
    <source>
        <dbReference type="WBParaSite" id="HNAJ_0000660801-mRNA-1"/>
    </source>
</evidence>
<dbReference type="EMBL" id="UZAE01007577">
    <property type="protein sequence ID" value="VDO02464.1"/>
    <property type="molecule type" value="Genomic_DNA"/>
</dbReference>
<organism evidence="3">
    <name type="scientific">Rodentolepis nana</name>
    <name type="common">Dwarf tapeworm</name>
    <name type="synonym">Hymenolepis nana</name>
    <dbReference type="NCBI Taxonomy" id="102285"/>
    <lineage>
        <taxon>Eukaryota</taxon>
        <taxon>Metazoa</taxon>
        <taxon>Spiralia</taxon>
        <taxon>Lophotrochozoa</taxon>
        <taxon>Platyhelminthes</taxon>
        <taxon>Cestoda</taxon>
        <taxon>Eucestoda</taxon>
        <taxon>Cyclophyllidea</taxon>
        <taxon>Hymenolepididae</taxon>
        <taxon>Rodentolepis</taxon>
    </lineage>
</organism>
<proteinExistence type="predicted"/>
<name>A0A0R3THR7_RODNA</name>
<dbReference type="WBParaSite" id="HNAJ_0000660801-mRNA-1">
    <property type="protein sequence ID" value="HNAJ_0000660801-mRNA-1"/>
    <property type="gene ID" value="HNAJ_0000660801"/>
</dbReference>
<dbReference type="Proteomes" id="UP000278807">
    <property type="component" value="Unassembled WGS sequence"/>
</dbReference>
<reference evidence="3" key="1">
    <citation type="submission" date="2017-02" db="UniProtKB">
        <authorList>
            <consortium name="WormBaseParasite"/>
        </authorList>
    </citation>
    <scope>IDENTIFICATION</scope>
</reference>